<evidence type="ECO:0000256" key="2">
    <source>
        <dbReference type="SAM" id="SignalP"/>
    </source>
</evidence>
<evidence type="ECO:0000313" key="3">
    <source>
        <dbReference type="EMBL" id="EFO98646.1"/>
    </source>
</evidence>
<dbReference type="STRING" id="31234.E3MCY8"/>
<dbReference type="Proteomes" id="UP000008281">
    <property type="component" value="Unassembled WGS sequence"/>
</dbReference>
<dbReference type="eggNOG" id="ENOG502THVF">
    <property type="taxonomic scope" value="Eukaryota"/>
</dbReference>
<reference evidence="3" key="1">
    <citation type="submission" date="2007-07" db="EMBL/GenBank/DDBJ databases">
        <title>PCAP assembly of the Caenorhabditis remanei genome.</title>
        <authorList>
            <consortium name="The Caenorhabditis remanei Sequencing Consortium"/>
            <person name="Wilson R.K."/>
        </authorList>
    </citation>
    <scope>NUCLEOTIDE SEQUENCE [LARGE SCALE GENOMIC DNA]</scope>
    <source>
        <strain evidence="3">PB4641</strain>
    </source>
</reference>
<dbReference type="EMBL" id="DS268435">
    <property type="protein sequence ID" value="EFO98646.1"/>
    <property type="molecule type" value="Genomic_DNA"/>
</dbReference>
<dbReference type="OrthoDB" id="5784897at2759"/>
<dbReference type="FunCoup" id="E3MCY8">
    <property type="interactions" value="52"/>
</dbReference>
<dbReference type="GO" id="GO:0040024">
    <property type="term" value="P:dauer larval development"/>
    <property type="evidence" value="ECO:0007669"/>
    <property type="project" value="EnsemblMetazoa"/>
</dbReference>
<dbReference type="InParanoid" id="E3MCY8"/>
<protein>
    <submittedName>
        <fullName evidence="3">CRE-INS-17 protein</fullName>
    </submittedName>
</protein>
<accession>E3MCY8</accession>
<dbReference type="SUPFAM" id="SSF56994">
    <property type="entry name" value="Insulin-like"/>
    <property type="match status" value="1"/>
</dbReference>
<gene>
    <name evidence="3" type="primary">Cre-ins-17</name>
    <name evidence="3" type="ORF">CRE_20257</name>
</gene>
<feature type="chain" id="PRO_5003176615" evidence="2">
    <location>
        <begin position="20"/>
        <end position="123"/>
    </location>
</feature>
<sequence length="123" mass="13370">MFSTRGVLLLLSLMAAVAAFGLFSRPAPITRDTIRPPRAKHGSLKLCPPGHLSQPNTIFISKITGGASFLDAFNLICPMRRRRRSVSENYNDGGGSLLGRTMNMCCETGCEFTDIFAICNPFG</sequence>
<dbReference type="HOGENOM" id="CLU_2252501_0_0_1"/>
<evidence type="ECO:0000256" key="1">
    <source>
        <dbReference type="ARBA" id="ARBA00022729"/>
    </source>
</evidence>
<dbReference type="AlphaFoldDB" id="E3MCY8"/>
<dbReference type="OMA" id="IFAICNP"/>
<evidence type="ECO:0000313" key="4">
    <source>
        <dbReference type="Proteomes" id="UP000008281"/>
    </source>
</evidence>
<dbReference type="InterPro" id="IPR036438">
    <property type="entry name" value="Insulin-like_sf"/>
</dbReference>
<organism evidence="4">
    <name type="scientific">Caenorhabditis remanei</name>
    <name type="common">Caenorhabditis vulgaris</name>
    <dbReference type="NCBI Taxonomy" id="31234"/>
    <lineage>
        <taxon>Eukaryota</taxon>
        <taxon>Metazoa</taxon>
        <taxon>Ecdysozoa</taxon>
        <taxon>Nematoda</taxon>
        <taxon>Chromadorea</taxon>
        <taxon>Rhabditida</taxon>
        <taxon>Rhabditina</taxon>
        <taxon>Rhabditomorpha</taxon>
        <taxon>Rhabditoidea</taxon>
        <taxon>Rhabditidae</taxon>
        <taxon>Peloderinae</taxon>
        <taxon>Caenorhabditis</taxon>
    </lineage>
</organism>
<name>E3MCY8_CAERE</name>
<keyword evidence="4" id="KW-1185">Reference proteome</keyword>
<proteinExistence type="predicted"/>
<feature type="signal peptide" evidence="2">
    <location>
        <begin position="1"/>
        <end position="19"/>
    </location>
</feature>
<keyword evidence="1 2" id="KW-0732">Signal</keyword>